<sequence length="77" mass="8287">MKAFISHKAKEVWLQEASLSVLKGWEICIGPPPVAFAVQSGYETEVMGLNTLAEAVRRGPPSPPTPCCSCSCHKEGE</sequence>
<gene>
    <name evidence="1" type="ORF">LCGC14_2159400</name>
</gene>
<dbReference type="AlphaFoldDB" id="A0A0F9DTD9"/>
<comment type="caution">
    <text evidence="1">The sequence shown here is derived from an EMBL/GenBank/DDBJ whole genome shotgun (WGS) entry which is preliminary data.</text>
</comment>
<organism evidence="1">
    <name type="scientific">marine sediment metagenome</name>
    <dbReference type="NCBI Taxonomy" id="412755"/>
    <lineage>
        <taxon>unclassified sequences</taxon>
        <taxon>metagenomes</taxon>
        <taxon>ecological metagenomes</taxon>
    </lineage>
</organism>
<dbReference type="EMBL" id="LAZR01027673">
    <property type="protein sequence ID" value="KKL64994.1"/>
    <property type="molecule type" value="Genomic_DNA"/>
</dbReference>
<reference evidence="1" key="1">
    <citation type="journal article" date="2015" name="Nature">
        <title>Complex archaea that bridge the gap between prokaryotes and eukaryotes.</title>
        <authorList>
            <person name="Spang A."/>
            <person name="Saw J.H."/>
            <person name="Jorgensen S.L."/>
            <person name="Zaremba-Niedzwiedzka K."/>
            <person name="Martijn J."/>
            <person name="Lind A.E."/>
            <person name="van Eijk R."/>
            <person name="Schleper C."/>
            <person name="Guy L."/>
            <person name="Ettema T.J."/>
        </authorList>
    </citation>
    <scope>NUCLEOTIDE SEQUENCE</scope>
</reference>
<evidence type="ECO:0000313" key="1">
    <source>
        <dbReference type="EMBL" id="KKL64994.1"/>
    </source>
</evidence>
<accession>A0A0F9DTD9</accession>
<protein>
    <submittedName>
        <fullName evidence="1">Uncharacterized protein</fullName>
    </submittedName>
</protein>
<name>A0A0F9DTD9_9ZZZZ</name>
<proteinExistence type="predicted"/>